<dbReference type="PIRSF" id="PIRSF006004">
    <property type="entry name" value="CHP00048"/>
    <property type="match status" value="1"/>
</dbReference>
<evidence type="ECO:0000313" key="16">
    <source>
        <dbReference type="EMBL" id="MBM3331347.1"/>
    </source>
</evidence>
<evidence type="ECO:0000256" key="3">
    <source>
        <dbReference type="ARBA" id="ARBA00022490"/>
    </source>
</evidence>
<keyword evidence="8 13" id="KW-0819">tRNA processing</keyword>
<dbReference type="AlphaFoldDB" id="A0A938BT94"/>
<feature type="active site" description="S-methylcysteine intermediate" evidence="13">
    <location>
        <position position="379"/>
    </location>
</feature>
<feature type="binding site" evidence="13">
    <location>
        <position position="158"/>
    </location>
    <ligand>
        <name>[4Fe-4S] cluster</name>
        <dbReference type="ChEBI" id="CHEBI:49883"/>
        <note>4Fe-4S-S-AdoMet</note>
    </ligand>
</feature>
<feature type="binding site" evidence="13">
    <location>
        <position position="336"/>
    </location>
    <ligand>
        <name>S-adenosyl-L-methionine</name>
        <dbReference type="ChEBI" id="CHEBI:59789"/>
    </ligand>
</feature>
<dbReference type="InterPro" id="IPR048641">
    <property type="entry name" value="RlmN_N"/>
</dbReference>
<dbReference type="InterPro" id="IPR040072">
    <property type="entry name" value="Methyltransferase_A"/>
</dbReference>
<keyword evidence="4 13" id="KW-0698">rRNA processing</keyword>
<keyword evidence="3 13" id="KW-0963">Cytoplasm</keyword>
<dbReference type="InterPro" id="IPR006638">
    <property type="entry name" value="Elp3/MiaA/NifB-like_rSAM"/>
</dbReference>
<evidence type="ECO:0000256" key="7">
    <source>
        <dbReference type="ARBA" id="ARBA00022691"/>
    </source>
</evidence>
<evidence type="ECO:0000313" key="17">
    <source>
        <dbReference type="Proteomes" id="UP000779900"/>
    </source>
</evidence>
<evidence type="ECO:0000256" key="1">
    <source>
        <dbReference type="ARBA" id="ARBA00004496"/>
    </source>
</evidence>
<keyword evidence="6 13" id="KW-0808">Transferase</keyword>
<feature type="domain" description="Radical SAM core" evidence="15">
    <location>
        <begin position="140"/>
        <end position="374"/>
    </location>
</feature>
<feature type="active site" description="Proton acceptor" evidence="13">
    <location>
        <position position="101"/>
    </location>
</feature>
<dbReference type="GO" id="GO:0070040">
    <property type="term" value="F:rRNA (adenine(2503)-C2-)-methyltransferase activity"/>
    <property type="evidence" value="ECO:0007669"/>
    <property type="project" value="UniProtKB-UniRule"/>
</dbReference>
<dbReference type="GO" id="GO:0000049">
    <property type="term" value="F:tRNA binding"/>
    <property type="evidence" value="ECO:0007669"/>
    <property type="project" value="UniProtKB-UniRule"/>
</dbReference>
<evidence type="ECO:0000256" key="10">
    <source>
        <dbReference type="ARBA" id="ARBA00023004"/>
    </source>
</evidence>
<dbReference type="InterPro" id="IPR007197">
    <property type="entry name" value="rSAM"/>
</dbReference>
<dbReference type="Gene3D" id="1.10.150.530">
    <property type="match status" value="1"/>
</dbReference>
<comment type="caution">
    <text evidence="13">Lacks conserved residue(s) required for the propagation of feature annotation.</text>
</comment>
<dbReference type="Pfam" id="PF21016">
    <property type="entry name" value="RlmN_N"/>
    <property type="match status" value="1"/>
</dbReference>
<dbReference type="EC" id="2.1.1.192" evidence="13"/>
<feature type="binding site" evidence="13">
    <location>
        <position position="237"/>
    </location>
    <ligand>
        <name>S-adenosyl-L-methionine</name>
        <dbReference type="ChEBI" id="CHEBI:59789"/>
    </ligand>
</feature>
<dbReference type="CDD" id="cd01335">
    <property type="entry name" value="Radical_SAM"/>
    <property type="match status" value="1"/>
</dbReference>
<dbReference type="InterPro" id="IPR013785">
    <property type="entry name" value="Aldolase_TIM"/>
</dbReference>
<comment type="subcellular location">
    <subcellularLocation>
        <location evidence="1 13">Cytoplasm</location>
    </subcellularLocation>
</comment>
<keyword evidence="9 13" id="KW-0479">Metal-binding</keyword>
<dbReference type="PANTHER" id="PTHR30544:SF5">
    <property type="entry name" value="RADICAL SAM CORE DOMAIN-CONTAINING PROTEIN"/>
    <property type="match status" value="1"/>
</dbReference>
<dbReference type="GO" id="GO:0019843">
    <property type="term" value="F:rRNA binding"/>
    <property type="evidence" value="ECO:0007669"/>
    <property type="project" value="UniProtKB-UniRule"/>
</dbReference>
<sequence length="387" mass="41989">MRVLSFVIVKPDLRSLTLAQLQALCAELGWPRYTAAQVFTWLWQKGVDDLAAMTNLSKERRALLSERFSLLPPLSSLLSTASDDDGTTKFTFKLADGNIIESVLIGEGSGVLGFEGPGSMTRTPALSDRGLRGQPPDAGTPARRTVCVSTQVGCKLGCTFCFTGTHGFRRDLSWHEIAAQVLAVRSFVIRHSDFVITNVVFMGMGEPFLNYDATIEAAKTINAENGLGIGARRITISTSGIPDGIRAFARVEEQFRLALSLNASDDETRSRLMPVNKIHPLKDVMAAMRDYTDAKGKRVTFEYVLVDGINNRDRDVKQLAALLKGIPCKLNLIPLNPFAGCELTPPAPESVETFARKLWPHVPAVTVRRSKGASILAGCGQLAGLAG</sequence>
<dbReference type="GO" id="GO:0002935">
    <property type="term" value="F:tRNA (adenine(37)-C2)-methyltransferase activity"/>
    <property type="evidence" value="ECO:0007669"/>
    <property type="project" value="UniProtKB-UniRule"/>
</dbReference>
<evidence type="ECO:0000256" key="4">
    <source>
        <dbReference type="ARBA" id="ARBA00022552"/>
    </source>
</evidence>
<comment type="function">
    <text evidence="13">Specifically methylates position 2 of adenine 2503 in 23S rRNA and position 2 of adenine 37 in tRNAs.</text>
</comment>
<comment type="catalytic activity">
    <reaction evidence="13">
        <text>adenosine(37) in tRNA + 2 reduced [2Fe-2S]-[ferredoxin] + 2 S-adenosyl-L-methionine = 2-methyladenosine(37) in tRNA + 5'-deoxyadenosine + L-methionine + 2 oxidized [2Fe-2S]-[ferredoxin] + S-adenosyl-L-homocysteine</text>
        <dbReference type="Rhea" id="RHEA:43332"/>
        <dbReference type="Rhea" id="RHEA-COMP:10000"/>
        <dbReference type="Rhea" id="RHEA-COMP:10001"/>
        <dbReference type="Rhea" id="RHEA-COMP:10162"/>
        <dbReference type="Rhea" id="RHEA-COMP:10485"/>
        <dbReference type="ChEBI" id="CHEBI:17319"/>
        <dbReference type="ChEBI" id="CHEBI:33737"/>
        <dbReference type="ChEBI" id="CHEBI:33738"/>
        <dbReference type="ChEBI" id="CHEBI:57844"/>
        <dbReference type="ChEBI" id="CHEBI:57856"/>
        <dbReference type="ChEBI" id="CHEBI:59789"/>
        <dbReference type="ChEBI" id="CHEBI:74411"/>
        <dbReference type="ChEBI" id="CHEBI:74497"/>
        <dbReference type="EC" id="2.1.1.192"/>
    </reaction>
</comment>
<dbReference type="InterPro" id="IPR027492">
    <property type="entry name" value="RNA_MTrfase_RlmN"/>
</dbReference>
<dbReference type="GO" id="GO:0070475">
    <property type="term" value="P:rRNA base methylation"/>
    <property type="evidence" value="ECO:0007669"/>
    <property type="project" value="UniProtKB-UniRule"/>
</dbReference>
<keyword evidence="5 13" id="KW-0489">Methyltransferase</keyword>
<dbReference type="Pfam" id="PF04055">
    <property type="entry name" value="Radical_SAM"/>
    <property type="match status" value="1"/>
</dbReference>
<feature type="binding site" evidence="13">
    <location>
        <begin position="205"/>
        <end position="206"/>
    </location>
    <ligand>
        <name>S-adenosyl-L-methionine</name>
        <dbReference type="ChEBI" id="CHEBI:59789"/>
    </ligand>
</feature>
<keyword evidence="12 13" id="KW-1015">Disulfide bond</keyword>
<dbReference type="GO" id="GO:0005737">
    <property type="term" value="C:cytoplasm"/>
    <property type="evidence" value="ECO:0007669"/>
    <property type="project" value="UniProtKB-SubCell"/>
</dbReference>
<accession>A0A938BT94</accession>
<dbReference type="SFLD" id="SFLDG01062">
    <property type="entry name" value="methyltransferase_(Class_A)"/>
    <property type="match status" value="1"/>
</dbReference>
<feature type="region of interest" description="Disordered" evidence="14">
    <location>
        <begin position="123"/>
        <end position="142"/>
    </location>
</feature>
<dbReference type="NCBIfam" id="TIGR00048">
    <property type="entry name" value="rRNA_mod_RlmN"/>
    <property type="match status" value="1"/>
</dbReference>
<evidence type="ECO:0000256" key="14">
    <source>
        <dbReference type="SAM" id="MobiDB-lite"/>
    </source>
</evidence>
<evidence type="ECO:0000256" key="11">
    <source>
        <dbReference type="ARBA" id="ARBA00023014"/>
    </source>
</evidence>
<dbReference type="InterPro" id="IPR004383">
    <property type="entry name" value="rRNA_lsu_MTrfase_RlmN/Cfr"/>
</dbReference>
<evidence type="ECO:0000256" key="6">
    <source>
        <dbReference type="ARBA" id="ARBA00022679"/>
    </source>
</evidence>
<dbReference type="Proteomes" id="UP000779900">
    <property type="component" value="Unassembled WGS sequence"/>
</dbReference>
<name>A0A938BT94_UNCW3</name>
<dbReference type="Gene3D" id="3.20.20.70">
    <property type="entry name" value="Aldolase class I"/>
    <property type="match status" value="1"/>
</dbReference>
<evidence type="ECO:0000256" key="5">
    <source>
        <dbReference type="ARBA" id="ARBA00022603"/>
    </source>
</evidence>
<dbReference type="GO" id="GO:0046872">
    <property type="term" value="F:metal ion binding"/>
    <property type="evidence" value="ECO:0007669"/>
    <property type="project" value="UniProtKB-KW"/>
</dbReference>
<dbReference type="EMBL" id="VGIR01000026">
    <property type="protein sequence ID" value="MBM3331347.1"/>
    <property type="molecule type" value="Genomic_DNA"/>
</dbReference>
<dbReference type="SFLD" id="SFLDS00029">
    <property type="entry name" value="Radical_SAM"/>
    <property type="match status" value="1"/>
</dbReference>
<dbReference type="SUPFAM" id="SSF102114">
    <property type="entry name" value="Radical SAM enzymes"/>
    <property type="match status" value="1"/>
</dbReference>
<evidence type="ECO:0000259" key="15">
    <source>
        <dbReference type="PROSITE" id="PS51918"/>
    </source>
</evidence>
<dbReference type="HAMAP" id="MF_01849">
    <property type="entry name" value="RNA_methyltr_RlmN"/>
    <property type="match status" value="1"/>
</dbReference>
<keyword evidence="10 13" id="KW-0408">Iron</keyword>
<comment type="miscellaneous">
    <text evidence="13">Reaction proceeds by a ping-pong mechanism involving intermediate methylation of a conserved cysteine residue.</text>
</comment>
<comment type="catalytic activity">
    <reaction evidence="13">
        <text>adenosine(2503) in 23S rRNA + 2 reduced [2Fe-2S]-[ferredoxin] + 2 S-adenosyl-L-methionine = 2-methyladenosine(2503) in 23S rRNA + 5'-deoxyadenosine + L-methionine + 2 oxidized [2Fe-2S]-[ferredoxin] + S-adenosyl-L-homocysteine</text>
        <dbReference type="Rhea" id="RHEA:42916"/>
        <dbReference type="Rhea" id="RHEA-COMP:10000"/>
        <dbReference type="Rhea" id="RHEA-COMP:10001"/>
        <dbReference type="Rhea" id="RHEA-COMP:10152"/>
        <dbReference type="Rhea" id="RHEA-COMP:10282"/>
        <dbReference type="ChEBI" id="CHEBI:17319"/>
        <dbReference type="ChEBI" id="CHEBI:33737"/>
        <dbReference type="ChEBI" id="CHEBI:33738"/>
        <dbReference type="ChEBI" id="CHEBI:57844"/>
        <dbReference type="ChEBI" id="CHEBI:57856"/>
        <dbReference type="ChEBI" id="CHEBI:59789"/>
        <dbReference type="ChEBI" id="CHEBI:74411"/>
        <dbReference type="ChEBI" id="CHEBI:74497"/>
        <dbReference type="EC" id="2.1.1.192"/>
    </reaction>
</comment>
<protein>
    <recommendedName>
        <fullName evidence="13">Probable dual-specificity RNA methyltransferase RlmN</fullName>
        <ecNumber evidence="13">2.1.1.192</ecNumber>
    </recommendedName>
    <alternativeName>
        <fullName evidence="13">23S rRNA (adenine(2503)-C(2))-methyltransferase</fullName>
    </alternativeName>
    <alternativeName>
        <fullName evidence="13">23S rRNA m2A2503 methyltransferase</fullName>
    </alternativeName>
    <alternativeName>
        <fullName evidence="13">Ribosomal RNA large subunit methyltransferase N</fullName>
    </alternativeName>
    <alternativeName>
        <fullName evidence="13">tRNA (adenine(37)-C(2))-methyltransferase</fullName>
    </alternativeName>
    <alternativeName>
        <fullName evidence="13">tRNA m2A37 methyltransferase</fullName>
    </alternativeName>
</protein>
<reference evidence="16" key="1">
    <citation type="submission" date="2019-03" db="EMBL/GenBank/DDBJ databases">
        <title>Lake Tanganyika Metagenome-Assembled Genomes (MAGs).</title>
        <authorList>
            <person name="Tran P."/>
        </authorList>
    </citation>
    <scope>NUCLEOTIDE SEQUENCE</scope>
    <source>
        <strain evidence="16">K_DeepCast_150m_m2_040</strain>
    </source>
</reference>
<dbReference type="InterPro" id="IPR058240">
    <property type="entry name" value="rSAM_sf"/>
</dbReference>
<feature type="binding site" evidence="13">
    <location>
        <position position="154"/>
    </location>
    <ligand>
        <name>[4Fe-4S] cluster</name>
        <dbReference type="ChEBI" id="CHEBI:49883"/>
        <note>4Fe-4S-S-AdoMet</note>
    </ligand>
</feature>
<organism evidence="16 17">
    <name type="scientific">candidate division WOR-3 bacterium</name>
    <dbReference type="NCBI Taxonomy" id="2052148"/>
    <lineage>
        <taxon>Bacteria</taxon>
        <taxon>Bacteria division WOR-3</taxon>
    </lineage>
</organism>
<dbReference type="GO" id="GO:0030488">
    <property type="term" value="P:tRNA methylation"/>
    <property type="evidence" value="ECO:0007669"/>
    <property type="project" value="UniProtKB-UniRule"/>
</dbReference>
<keyword evidence="7 13" id="KW-0949">S-adenosyl-L-methionine</keyword>
<evidence type="ECO:0000256" key="9">
    <source>
        <dbReference type="ARBA" id="ARBA00022723"/>
    </source>
</evidence>
<keyword evidence="11 13" id="KW-0411">Iron-sulfur</keyword>
<evidence type="ECO:0000256" key="8">
    <source>
        <dbReference type="ARBA" id="ARBA00022694"/>
    </source>
</evidence>
<dbReference type="PANTHER" id="PTHR30544">
    <property type="entry name" value="23S RRNA METHYLTRANSFERASE"/>
    <property type="match status" value="1"/>
</dbReference>
<evidence type="ECO:0000256" key="13">
    <source>
        <dbReference type="HAMAP-Rule" id="MF_01849"/>
    </source>
</evidence>
<dbReference type="SMART" id="SM00729">
    <property type="entry name" value="Elp3"/>
    <property type="match status" value="1"/>
</dbReference>
<evidence type="ECO:0000256" key="12">
    <source>
        <dbReference type="ARBA" id="ARBA00023157"/>
    </source>
</evidence>
<dbReference type="GO" id="GO:0051539">
    <property type="term" value="F:4 iron, 4 sulfur cluster binding"/>
    <property type="evidence" value="ECO:0007669"/>
    <property type="project" value="UniProtKB-UniRule"/>
</dbReference>
<dbReference type="PROSITE" id="PS51918">
    <property type="entry name" value="RADICAL_SAM"/>
    <property type="match status" value="1"/>
</dbReference>
<feature type="binding site" evidence="13">
    <location>
        <position position="161"/>
    </location>
    <ligand>
        <name>[4Fe-4S] cluster</name>
        <dbReference type="ChEBI" id="CHEBI:49883"/>
        <note>4Fe-4S-S-AdoMet</note>
    </ligand>
</feature>
<comment type="similarity">
    <text evidence="13">Belongs to the radical SAM superfamily. RlmN family.</text>
</comment>
<proteinExistence type="inferred from homology"/>
<gene>
    <name evidence="13 16" type="primary">rlmN</name>
    <name evidence="16" type="ORF">FJY68_05775</name>
</gene>
<evidence type="ECO:0000256" key="2">
    <source>
        <dbReference type="ARBA" id="ARBA00022485"/>
    </source>
</evidence>
<feature type="binding site" evidence="13">
    <location>
        <begin position="260"/>
        <end position="262"/>
    </location>
    <ligand>
        <name>S-adenosyl-L-methionine</name>
        <dbReference type="ChEBI" id="CHEBI:59789"/>
    </ligand>
</feature>
<keyword evidence="2 13" id="KW-0004">4Fe-4S</keyword>
<comment type="caution">
    <text evidence="16">The sequence shown here is derived from an EMBL/GenBank/DDBJ whole genome shotgun (WGS) entry which is preliminary data.</text>
</comment>
<comment type="cofactor">
    <cofactor evidence="13">
        <name>[4Fe-4S] cluster</name>
        <dbReference type="ChEBI" id="CHEBI:49883"/>
    </cofactor>
    <text evidence="13">Binds 1 [4Fe-4S] cluster. The cluster is coordinated with 3 cysteines and an exchangeable S-adenosyl-L-methionine.</text>
</comment>
<dbReference type="SFLD" id="SFLDF00275">
    <property type="entry name" value="adenosine_C2_methyltransferase"/>
    <property type="match status" value="1"/>
</dbReference>